<gene>
    <name evidence="4" type="ORF">FZC85_23245</name>
</gene>
<dbReference type="RefSeq" id="WP_148971375.1">
    <property type="nucleotide sequence ID" value="NZ_JBNIKW010000019.1"/>
</dbReference>
<comment type="caution">
    <text evidence="4">The sequence shown here is derived from an EMBL/GenBank/DDBJ whole genome shotgun (WGS) entry which is preliminary data.</text>
</comment>
<dbReference type="AlphaFoldDB" id="A0A5D4TCI9"/>
<dbReference type="InterPro" id="IPR027383">
    <property type="entry name" value="Znf_put"/>
</dbReference>
<dbReference type="EMBL" id="VTEZ01000017">
    <property type="protein sequence ID" value="TYS77252.1"/>
    <property type="molecule type" value="Genomic_DNA"/>
</dbReference>
<dbReference type="Gene3D" id="1.10.10.1320">
    <property type="entry name" value="Anti-sigma factor, zinc-finger domain"/>
    <property type="match status" value="1"/>
</dbReference>
<sequence>MKPCPEEIIEYMHDYLDGDLNREKEEMLKHHLQECSECQHHFHELKKAIAFVQSTSHISASADFTDKVMSRLPKEKKKVGVERWFRHHPLLTAAALFLFFMTGSFLTSWNDDQDFSFTKNAKLVVQDHTVVVPEGEVVNGDLTVRNGDVKIEGKVTGNVTVINGNVTVNNGKQYLASAGSVTGEIHEIDAAFEWLWYQIKKGAKDTVDWGNSQLEEK</sequence>
<accession>A0A5D4TCI9</accession>
<comment type="similarity">
    <text evidence="1">Belongs to the zinc-associated anti-sigma factor (ZAS) superfamily. Anti-sigma-W factor family.</text>
</comment>
<name>A0A5D4TCI9_9BACI</name>
<protein>
    <recommendedName>
        <fullName evidence="2">Anti-sigma-W factor RsiW</fullName>
    </recommendedName>
</protein>
<dbReference type="InterPro" id="IPR041916">
    <property type="entry name" value="Anti_sigma_zinc_sf"/>
</dbReference>
<evidence type="ECO:0000256" key="1">
    <source>
        <dbReference type="ARBA" id="ARBA00024353"/>
    </source>
</evidence>
<reference evidence="4 5" key="1">
    <citation type="submission" date="2019-08" db="EMBL/GenBank/DDBJ databases">
        <title>Bacillus genomes from the desert of Cuatro Cienegas, Coahuila.</title>
        <authorList>
            <person name="Olmedo-Alvarez G."/>
        </authorList>
    </citation>
    <scope>NUCLEOTIDE SEQUENCE [LARGE SCALE GENOMIC DNA]</scope>
    <source>
        <strain evidence="4 5">CH87b_3T</strain>
    </source>
</reference>
<organism evidence="4 5">
    <name type="scientific">Rossellomorea aquimaris</name>
    <dbReference type="NCBI Taxonomy" id="189382"/>
    <lineage>
        <taxon>Bacteria</taxon>
        <taxon>Bacillati</taxon>
        <taxon>Bacillota</taxon>
        <taxon>Bacilli</taxon>
        <taxon>Bacillales</taxon>
        <taxon>Bacillaceae</taxon>
        <taxon>Rossellomorea</taxon>
    </lineage>
</organism>
<dbReference type="Proteomes" id="UP000324269">
    <property type="component" value="Unassembled WGS sequence"/>
</dbReference>
<proteinExistence type="inferred from homology"/>
<evidence type="ECO:0000313" key="5">
    <source>
        <dbReference type="Proteomes" id="UP000324269"/>
    </source>
</evidence>
<evidence type="ECO:0000256" key="2">
    <source>
        <dbReference type="ARBA" id="ARBA00024438"/>
    </source>
</evidence>
<evidence type="ECO:0000313" key="4">
    <source>
        <dbReference type="EMBL" id="TYS77252.1"/>
    </source>
</evidence>
<dbReference type="Pfam" id="PF13490">
    <property type="entry name" value="zf-HC2"/>
    <property type="match status" value="1"/>
</dbReference>
<evidence type="ECO:0000259" key="3">
    <source>
        <dbReference type="Pfam" id="PF13490"/>
    </source>
</evidence>
<feature type="domain" description="Putative zinc-finger" evidence="3">
    <location>
        <begin position="4"/>
        <end position="39"/>
    </location>
</feature>
<dbReference type="OrthoDB" id="9782842at2"/>